<keyword evidence="2" id="KW-1185">Reference proteome</keyword>
<dbReference type="PaxDb" id="1123384-AJ81_09220"/>
<gene>
    <name evidence="1" type="ORF">AJ81_09220</name>
</gene>
<organism evidence="1 2">
    <name type="scientific">Pseudothermotoga hypogea DSM 11164 = NBRC 106472</name>
    <dbReference type="NCBI Taxonomy" id="1123384"/>
    <lineage>
        <taxon>Bacteria</taxon>
        <taxon>Thermotogati</taxon>
        <taxon>Thermotogota</taxon>
        <taxon>Thermotogae</taxon>
        <taxon>Thermotogales</taxon>
        <taxon>Thermotogaceae</taxon>
        <taxon>Pseudothermotoga</taxon>
    </lineage>
</organism>
<protein>
    <submittedName>
        <fullName evidence="1">Uncharacterized protein</fullName>
    </submittedName>
</protein>
<name>A0A0X1KSX9_9THEM</name>
<evidence type="ECO:0000313" key="2">
    <source>
        <dbReference type="Proteomes" id="UP000077469"/>
    </source>
</evidence>
<dbReference type="PANTHER" id="PTHR39431">
    <property type="entry name" value="FRPA/C-RELATED PROTEIN"/>
    <property type="match status" value="1"/>
</dbReference>
<dbReference type="AlphaFoldDB" id="A0A0X1KSX9"/>
<dbReference type="OrthoDB" id="1676884at2"/>
<proteinExistence type="predicted"/>
<dbReference type="EMBL" id="CP007141">
    <property type="protein sequence ID" value="AJC74323.1"/>
    <property type="molecule type" value="Genomic_DNA"/>
</dbReference>
<reference evidence="1 2" key="1">
    <citation type="submission" date="2014-01" db="EMBL/GenBank/DDBJ databases">
        <title>Genome sequencing of Thermotog hypogea.</title>
        <authorList>
            <person name="Zhang X."/>
            <person name="Alvare G."/>
            <person name="Fristensky B."/>
            <person name="Chen L."/>
            <person name="Suen T."/>
            <person name="Chen Q."/>
            <person name="Ma K."/>
        </authorList>
    </citation>
    <scope>NUCLEOTIDE SEQUENCE [LARGE SCALE GENOMIC DNA]</scope>
    <source>
        <strain evidence="1 2">DSM 11164</strain>
    </source>
</reference>
<accession>A0A0X1KSX9</accession>
<dbReference type="RefSeq" id="WP_051368766.1">
    <property type="nucleotide sequence ID" value="NC_022795.1"/>
</dbReference>
<sequence length="311" mass="35305">MKIGSYHVTMTSLNRHEHLVQRHERFRMIRIVQQEPAKVEPAKIEIKLSEKDKAKLKLIKAILEKLTGRKVRLFLLELAESGGSDTAEPGATRTQVGVIYERSEYERQSESTTFAAKGYVETKDGRRIEFEISFHASRTFERSEMFRFMSGNLQDPLILKLDDAPLEFSDKKLTLDLDLDGVLDNVRLPKNAVLLVLDSNENGRLDDAHELFGPLTGNGFKELALYDEDKNGWIDESDGIFVKLRVLKTNQERVELVSLLEANVGAIYLGSVRTFFSLYDDEGLLGKLSSSGVYLTEDGRVRTIHQLDLKV</sequence>
<dbReference type="PATRIC" id="fig|1123384.7.peg.1855"/>
<dbReference type="PANTHER" id="PTHR39431:SF1">
    <property type="entry name" value="FRPA_C-RELATED PROTEIN"/>
    <property type="match status" value="1"/>
</dbReference>
<dbReference type="STRING" id="1123384.AJ81_09220"/>
<dbReference type="KEGG" id="phy:AJ81_09220"/>
<dbReference type="Proteomes" id="UP000077469">
    <property type="component" value="Chromosome"/>
</dbReference>
<evidence type="ECO:0000313" key="1">
    <source>
        <dbReference type="EMBL" id="AJC74323.1"/>
    </source>
</evidence>